<reference evidence="5" key="1">
    <citation type="submission" date="2020-05" db="EMBL/GenBank/DDBJ databases">
        <title>Chitinophaga laudate sp. nov., isolated from a tropical peat swamp.</title>
        <authorList>
            <person name="Goh C.B.S."/>
            <person name="Lee M.S."/>
            <person name="Parimannan S."/>
            <person name="Pasbakhsh P."/>
            <person name="Yule C.M."/>
            <person name="Rajandas H."/>
            <person name="Loke S."/>
            <person name="Croft L."/>
            <person name="Tan J.B.L."/>
        </authorList>
    </citation>
    <scope>NUCLEOTIDE SEQUENCE</scope>
    <source>
        <strain evidence="5">Mgbs1</strain>
    </source>
</reference>
<dbReference type="AlphaFoldDB" id="A0A3S1BLE2"/>
<dbReference type="EC" id="2.3.1.39" evidence="1"/>
<sequence length="743" mass="83036">MKVFLFPGQGAQLRGMGGDLFAKYPEITEAAGNIMGYDMSLLCLRDPERLLNQTQYTQPALFLVNVLTYLDRIERESRPDCVLGHSLGEYAALFAAGAYSFETGMRLVKKRGELMSNVKNGTMAAVLGLNIDQTTNILCTHFNTLDIANYNSAEQIVISGPRDDINRAEKVFVAEGARLYLPLNVSGAFHSRYMNDVATEFSAYLADFAFLPLQIPVIANTTATDYTGSNIADILIQQLTNPVKWYDSVSGLIHLGCRDFSEIGPGEVLTKIQQFIEQRPAPDRTTNTISHDQKQHSTIVIEPEQLGAFAFRKTYNVKYAYVAGAMVHGIASRELVVKMGRAGMLSYFGTGGLKKNEIESAIIDIQQQLKNEEPYGFNLLNGSRERDMVDLFIKYKVKCIEAAAYMDISEELVRIRLTGLKRNDDGTIQLPVCIMAKISRPEVSAAFLSPPPERLIRKLLTENVITAEEAALGRSIPMADDICVEADSGGHTDHGVSFALVPTIIRQRDEYMKKYGYLRVVRVGAAGGIGTPEAAAAAFVLGADFILTGSVNQCTVEAGMSDVVKDILQRINVQDTTYAPAGDMFEIGAKAQVLKRGVLFPARANWLFDLYQYYASLEEINETVKQELQERVFKRSFEEVYKDVEAHYSWSGRENTIHTPKQKMACIFKWYFGHTLRQTIKGVEEFRTDFQVQTGPAMGAFNQWVKGTHLESWHNRHVDDIAVRIMKDAADILTFRINSYLYE</sequence>
<dbReference type="InterPro" id="IPR014043">
    <property type="entry name" value="Acyl_transferase_dom"/>
</dbReference>
<dbReference type="Gene3D" id="3.20.20.70">
    <property type="entry name" value="Aldolase class I"/>
    <property type="match status" value="1"/>
</dbReference>
<dbReference type="InterPro" id="IPR016035">
    <property type="entry name" value="Acyl_Trfase/lysoPLipase"/>
</dbReference>
<dbReference type="GO" id="GO:0004314">
    <property type="term" value="F:[acyl-carrier-protein] S-malonyltransferase activity"/>
    <property type="evidence" value="ECO:0007669"/>
    <property type="project" value="UniProtKB-EC"/>
</dbReference>
<keyword evidence="3 5" id="KW-0012">Acyltransferase</keyword>
<protein>
    <recommendedName>
        <fullName evidence="1">[acyl-carrier-protein] S-malonyltransferase</fullName>
        <ecNumber evidence="1">2.3.1.39</ecNumber>
    </recommendedName>
</protein>
<dbReference type="InterPro" id="IPR001227">
    <property type="entry name" value="Ac_transferase_dom_sf"/>
</dbReference>
<dbReference type="InterPro" id="IPR016036">
    <property type="entry name" value="Malonyl_transacylase_ACP-bd"/>
</dbReference>
<dbReference type="NCBIfam" id="TIGR02814">
    <property type="entry name" value="pfaD_fam"/>
    <property type="match status" value="1"/>
</dbReference>
<dbReference type="GO" id="GO:0005829">
    <property type="term" value="C:cytosol"/>
    <property type="evidence" value="ECO:0007669"/>
    <property type="project" value="TreeGrafter"/>
</dbReference>
<dbReference type="Pfam" id="PF21607">
    <property type="entry name" value="FabD_helical_ins"/>
    <property type="match status" value="1"/>
</dbReference>
<evidence type="ECO:0000256" key="2">
    <source>
        <dbReference type="ARBA" id="ARBA00022679"/>
    </source>
</evidence>
<dbReference type="Proteomes" id="UP000281028">
    <property type="component" value="Unassembled WGS sequence"/>
</dbReference>
<evidence type="ECO:0000256" key="1">
    <source>
        <dbReference type="ARBA" id="ARBA00013258"/>
    </source>
</evidence>
<dbReference type="SUPFAM" id="SSF55048">
    <property type="entry name" value="Probable ACP-binding domain of malonyl-CoA ACP transacylase"/>
    <property type="match status" value="1"/>
</dbReference>
<dbReference type="CDD" id="cd04742">
    <property type="entry name" value="NPD_FabD"/>
    <property type="match status" value="1"/>
</dbReference>
<comment type="caution">
    <text evidence="5">The sequence shown here is derived from an EMBL/GenBank/DDBJ whole genome shotgun (WGS) entry which is preliminary data.</text>
</comment>
<evidence type="ECO:0000313" key="5">
    <source>
        <dbReference type="EMBL" id="NSL85660.1"/>
    </source>
</evidence>
<dbReference type="Gene3D" id="3.40.366.10">
    <property type="entry name" value="Malonyl-Coenzyme A Acyl Carrier Protein, domain 2"/>
    <property type="match status" value="1"/>
</dbReference>
<organism evidence="5 6">
    <name type="scientific">Chitinophaga solisilvae</name>
    <dbReference type="NCBI Taxonomy" id="1233460"/>
    <lineage>
        <taxon>Bacteria</taxon>
        <taxon>Pseudomonadati</taxon>
        <taxon>Bacteroidota</taxon>
        <taxon>Chitinophagia</taxon>
        <taxon>Chitinophagales</taxon>
        <taxon>Chitinophagaceae</taxon>
        <taxon>Chitinophaga</taxon>
    </lineage>
</organism>
<dbReference type="InterPro" id="IPR014179">
    <property type="entry name" value="PfaD-like_TIM-barrel"/>
</dbReference>
<dbReference type="SMART" id="SM00827">
    <property type="entry name" value="PKS_AT"/>
    <property type="match status" value="1"/>
</dbReference>
<dbReference type="InterPro" id="IPR013785">
    <property type="entry name" value="Aldolase_TIM"/>
</dbReference>
<dbReference type="PANTHER" id="PTHR42681:SF1">
    <property type="entry name" value="MALONYL-COA-ACYL CARRIER PROTEIN TRANSACYLASE, MITOCHONDRIAL"/>
    <property type="match status" value="1"/>
</dbReference>
<keyword evidence="6" id="KW-1185">Reference proteome</keyword>
<dbReference type="InterPro" id="IPR049489">
    <property type="entry name" value="FabD-like_helical_ins"/>
</dbReference>
<gene>
    <name evidence="5" type="primary">fabD</name>
    <name evidence="5" type="ORF">ECE50_002380</name>
</gene>
<dbReference type="Pfam" id="PF03060">
    <property type="entry name" value="NMO"/>
    <property type="match status" value="1"/>
</dbReference>
<dbReference type="EMBL" id="RIAR02000001">
    <property type="protein sequence ID" value="NSL85660.1"/>
    <property type="molecule type" value="Genomic_DNA"/>
</dbReference>
<dbReference type="PANTHER" id="PTHR42681">
    <property type="entry name" value="MALONYL-COA-ACYL CARRIER PROTEIN TRANSACYLASE, MITOCHONDRIAL"/>
    <property type="match status" value="1"/>
</dbReference>
<dbReference type="SUPFAM" id="SSF51395">
    <property type="entry name" value="FMN-linked oxidoreductases"/>
    <property type="match status" value="1"/>
</dbReference>
<dbReference type="OrthoDB" id="9805460at2"/>
<dbReference type="SUPFAM" id="SSF52151">
    <property type="entry name" value="FabD/lysophospholipase-like"/>
    <property type="match status" value="1"/>
</dbReference>
<evidence type="ECO:0000313" key="6">
    <source>
        <dbReference type="Proteomes" id="UP000281028"/>
    </source>
</evidence>
<evidence type="ECO:0000256" key="4">
    <source>
        <dbReference type="ARBA" id="ARBA00048462"/>
    </source>
</evidence>
<dbReference type="NCBIfam" id="TIGR00128">
    <property type="entry name" value="fabD"/>
    <property type="match status" value="1"/>
</dbReference>
<evidence type="ECO:0000256" key="3">
    <source>
        <dbReference type="ARBA" id="ARBA00023315"/>
    </source>
</evidence>
<comment type="catalytic activity">
    <reaction evidence="4">
        <text>holo-[ACP] + malonyl-CoA = malonyl-[ACP] + CoA</text>
        <dbReference type="Rhea" id="RHEA:41792"/>
        <dbReference type="Rhea" id="RHEA-COMP:9623"/>
        <dbReference type="Rhea" id="RHEA-COMP:9685"/>
        <dbReference type="ChEBI" id="CHEBI:57287"/>
        <dbReference type="ChEBI" id="CHEBI:57384"/>
        <dbReference type="ChEBI" id="CHEBI:64479"/>
        <dbReference type="ChEBI" id="CHEBI:78449"/>
        <dbReference type="EC" id="2.3.1.39"/>
    </reaction>
</comment>
<dbReference type="GO" id="GO:0006633">
    <property type="term" value="P:fatty acid biosynthetic process"/>
    <property type="evidence" value="ECO:0007669"/>
    <property type="project" value="TreeGrafter"/>
</dbReference>
<name>A0A3S1BLE2_9BACT</name>
<accession>A0A3S1BLE2</accession>
<dbReference type="InterPro" id="IPR004410">
    <property type="entry name" value="Malonyl_CoA-ACP_transAc_FabD"/>
</dbReference>
<keyword evidence="2 5" id="KW-0808">Transferase</keyword>
<proteinExistence type="predicted"/>
<dbReference type="Pfam" id="PF00698">
    <property type="entry name" value="Acyl_transf_1"/>
    <property type="match status" value="1"/>
</dbReference>
<dbReference type="Gene3D" id="3.30.70.250">
    <property type="entry name" value="Malonyl-CoA ACP transacylase, ACP-binding"/>
    <property type="match status" value="1"/>
</dbReference>
<dbReference type="InterPro" id="IPR050858">
    <property type="entry name" value="Mal-CoA-ACP_Trans/PKS_FabD"/>
</dbReference>